<comment type="caution">
    <text evidence="4">The sequence shown here is derived from an EMBL/GenBank/DDBJ whole genome shotgun (WGS) entry which is preliminary data.</text>
</comment>
<dbReference type="GO" id="GO:0005524">
    <property type="term" value="F:ATP binding"/>
    <property type="evidence" value="ECO:0007669"/>
    <property type="project" value="UniProtKB-KW"/>
</dbReference>
<protein>
    <submittedName>
        <fullName evidence="4">Type II/IV secretion system ATPase TadZ/CpaE, associated with Flp pilus assembly</fullName>
    </submittedName>
</protein>
<feature type="domain" description="AAA" evidence="3">
    <location>
        <begin position="150"/>
        <end position="294"/>
    </location>
</feature>
<evidence type="ECO:0000313" key="5">
    <source>
        <dbReference type="Proteomes" id="UP000194546"/>
    </source>
</evidence>
<evidence type="ECO:0000256" key="2">
    <source>
        <dbReference type="ARBA" id="ARBA00022840"/>
    </source>
</evidence>
<dbReference type="InterPro" id="IPR011006">
    <property type="entry name" value="CheY-like_superfamily"/>
</dbReference>
<dbReference type="GO" id="GO:0051782">
    <property type="term" value="P:negative regulation of cell division"/>
    <property type="evidence" value="ECO:0007669"/>
    <property type="project" value="TreeGrafter"/>
</dbReference>
<reference evidence="4 5" key="1">
    <citation type="submission" date="2017-03" db="EMBL/GenBank/DDBJ databases">
        <title>Genome analysis of strain PAMC 26510.</title>
        <authorList>
            <person name="Oh H.-M."/>
            <person name="Yang J.-A."/>
        </authorList>
    </citation>
    <scope>NUCLEOTIDE SEQUENCE [LARGE SCALE GENOMIC DNA]</scope>
    <source>
        <strain evidence="4 5">PAMC 26510</strain>
    </source>
</reference>
<name>A0A242N2U9_CABSO</name>
<dbReference type="Pfam" id="PF13614">
    <property type="entry name" value="AAA_31"/>
    <property type="match status" value="1"/>
</dbReference>
<dbReference type="InterPro" id="IPR025669">
    <property type="entry name" value="AAA_dom"/>
</dbReference>
<organism evidence="4 5">
    <name type="scientific">Caballeronia sordidicola</name>
    <name type="common">Burkholderia sordidicola</name>
    <dbReference type="NCBI Taxonomy" id="196367"/>
    <lineage>
        <taxon>Bacteria</taxon>
        <taxon>Pseudomonadati</taxon>
        <taxon>Pseudomonadota</taxon>
        <taxon>Betaproteobacteria</taxon>
        <taxon>Burkholderiales</taxon>
        <taxon>Burkholderiaceae</taxon>
        <taxon>Caballeronia</taxon>
    </lineage>
</organism>
<dbReference type="InterPro" id="IPR027417">
    <property type="entry name" value="P-loop_NTPase"/>
</dbReference>
<sequence length="406" mass="44509">MSTTEFRVSKAKSGARVADFIAFVTDRTTEQILKSFVLEEAMPHVHIVLGNIDEAIAYLSKIERSPQFLLVDLHGSTMPLSDLGRLSEVCEPSVQVVALGERNDVGLFRSLLKLGVRDYLVKPLTVELLKRTFSMQDGKVNPVTLARAGKTIAFAGARGGVGVTTLALNVARHLAEETHRRVAYVDLNIYGGAANSMLGIQSNNGLTDVLHNVNRLDPQYVERTLVAKSRRLFVLSSELDLGAAAPFEAAALPRVLDLLCDSFHYVILDIDAPSTTLAQQAFDHAARVYLVADRTVHCTRESMRLLRFIEDRDNNPPTSILLNNPNSATAGKVQPADFMQAVGRSTLYEVPFETKAVSIAENLGEPVMEKTPAGFNQTIARIARDLTGQHSAAKLTFFQKLKLRKG</sequence>
<gene>
    <name evidence="4" type="ORF">PAMC26510_07765</name>
</gene>
<dbReference type="GO" id="GO:0009898">
    <property type="term" value="C:cytoplasmic side of plasma membrane"/>
    <property type="evidence" value="ECO:0007669"/>
    <property type="project" value="TreeGrafter"/>
</dbReference>
<dbReference type="InterPro" id="IPR050625">
    <property type="entry name" value="ParA/MinD_ATPase"/>
</dbReference>
<dbReference type="Proteomes" id="UP000194546">
    <property type="component" value="Unassembled WGS sequence"/>
</dbReference>
<evidence type="ECO:0000259" key="3">
    <source>
        <dbReference type="Pfam" id="PF13614"/>
    </source>
</evidence>
<dbReference type="RefSeq" id="WP_086380990.1">
    <property type="nucleotide sequence ID" value="NZ_NBTY01000049.1"/>
</dbReference>
<dbReference type="SUPFAM" id="SSF52172">
    <property type="entry name" value="CheY-like"/>
    <property type="match status" value="1"/>
</dbReference>
<accession>A0A242N2U9</accession>
<evidence type="ECO:0000256" key="1">
    <source>
        <dbReference type="ARBA" id="ARBA00022741"/>
    </source>
</evidence>
<evidence type="ECO:0000313" key="4">
    <source>
        <dbReference type="EMBL" id="OTP77998.1"/>
    </source>
</evidence>
<dbReference type="EMBL" id="NBTY01000049">
    <property type="protein sequence ID" value="OTP77998.1"/>
    <property type="molecule type" value="Genomic_DNA"/>
</dbReference>
<dbReference type="Gene3D" id="3.40.50.300">
    <property type="entry name" value="P-loop containing nucleotide triphosphate hydrolases"/>
    <property type="match status" value="1"/>
</dbReference>
<keyword evidence="1" id="KW-0547">Nucleotide-binding</keyword>
<proteinExistence type="predicted"/>
<dbReference type="PANTHER" id="PTHR43384">
    <property type="entry name" value="SEPTUM SITE-DETERMINING PROTEIN MIND HOMOLOG, CHLOROPLASTIC-RELATED"/>
    <property type="match status" value="1"/>
</dbReference>
<dbReference type="Gene3D" id="3.40.50.2300">
    <property type="match status" value="1"/>
</dbReference>
<keyword evidence="2" id="KW-0067">ATP-binding</keyword>
<dbReference type="PANTHER" id="PTHR43384:SF6">
    <property type="entry name" value="SEPTUM SITE-DETERMINING PROTEIN MIND HOMOLOG, CHLOROPLASTIC"/>
    <property type="match status" value="1"/>
</dbReference>
<dbReference type="GO" id="GO:0005829">
    <property type="term" value="C:cytosol"/>
    <property type="evidence" value="ECO:0007669"/>
    <property type="project" value="TreeGrafter"/>
</dbReference>
<dbReference type="GO" id="GO:0016887">
    <property type="term" value="F:ATP hydrolysis activity"/>
    <property type="evidence" value="ECO:0007669"/>
    <property type="project" value="TreeGrafter"/>
</dbReference>
<dbReference type="AlphaFoldDB" id="A0A242N2U9"/>
<dbReference type="SUPFAM" id="SSF52540">
    <property type="entry name" value="P-loop containing nucleoside triphosphate hydrolases"/>
    <property type="match status" value="1"/>
</dbReference>